<evidence type="ECO:0000313" key="20">
    <source>
        <dbReference type="EMBL" id="KAB1855049.1"/>
    </source>
</evidence>
<comment type="function">
    <text evidence="14 19">Joins adenosylcobinamide-GDP and alpha-ribazole to generate adenosylcobalamin (Ado-cobalamin). Also synthesizes adenosylcobalamin 5'-phosphate from adenosylcobinamide-GDP and alpha-ribazole 5'-phosphate.</text>
</comment>
<comment type="pathway">
    <text evidence="3 19">Cofactor biosynthesis; adenosylcobalamin biosynthesis; adenosylcobalamin from cob(II)yrinate a,c-diamide: step 7/7.</text>
</comment>
<evidence type="ECO:0000256" key="10">
    <source>
        <dbReference type="ARBA" id="ARBA00022692"/>
    </source>
</evidence>
<keyword evidence="9 19" id="KW-0808">Transferase</keyword>
<feature type="transmembrane region" description="Helical" evidence="19">
    <location>
        <begin position="109"/>
        <end position="129"/>
    </location>
</feature>
<evidence type="ECO:0000256" key="12">
    <source>
        <dbReference type="ARBA" id="ARBA00022989"/>
    </source>
</evidence>
<dbReference type="InterPro" id="IPR003805">
    <property type="entry name" value="CobS"/>
</dbReference>
<gene>
    <name evidence="19" type="primary">cobS</name>
    <name evidence="20" type="ORF">F4W09_09495</name>
</gene>
<evidence type="ECO:0000256" key="4">
    <source>
        <dbReference type="ARBA" id="ARBA00010561"/>
    </source>
</evidence>
<keyword evidence="11 19" id="KW-0460">Magnesium</keyword>
<evidence type="ECO:0000256" key="15">
    <source>
        <dbReference type="ARBA" id="ARBA00032605"/>
    </source>
</evidence>
<feature type="transmembrane region" description="Helical" evidence="19">
    <location>
        <begin position="58"/>
        <end position="77"/>
    </location>
</feature>
<evidence type="ECO:0000256" key="3">
    <source>
        <dbReference type="ARBA" id="ARBA00004663"/>
    </source>
</evidence>
<dbReference type="EC" id="2.7.8.26" evidence="5 19"/>
<evidence type="ECO:0000313" key="21">
    <source>
        <dbReference type="Proteomes" id="UP000325788"/>
    </source>
</evidence>
<dbReference type="AlphaFoldDB" id="A0A5N4WH91"/>
<accession>A0A5N4WH91</accession>
<evidence type="ECO:0000256" key="8">
    <source>
        <dbReference type="ARBA" id="ARBA00022573"/>
    </source>
</evidence>
<evidence type="ECO:0000256" key="11">
    <source>
        <dbReference type="ARBA" id="ARBA00022842"/>
    </source>
</evidence>
<dbReference type="UniPathway" id="UPA00148">
    <property type="reaction ID" value="UER00238"/>
</dbReference>
<evidence type="ECO:0000256" key="9">
    <source>
        <dbReference type="ARBA" id="ARBA00022679"/>
    </source>
</evidence>
<evidence type="ECO:0000256" key="13">
    <source>
        <dbReference type="ARBA" id="ARBA00023136"/>
    </source>
</evidence>
<proteinExistence type="inferred from homology"/>
<dbReference type="Proteomes" id="UP000325788">
    <property type="component" value="Unassembled WGS sequence"/>
</dbReference>
<keyword evidence="8 19" id="KW-0169">Cobalamin biosynthesis</keyword>
<evidence type="ECO:0000256" key="5">
    <source>
        <dbReference type="ARBA" id="ARBA00013200"/>
    </source>
</evidence>
<dbReference type="GO" id="GO:0008818">
    <property type="term" value="F:cobalamin 5'-phosphate synthase activity"/>
    <property type="evidence" value="ECO:0007669"/>
    <property type="project" value="UniProtKB-UniRule"/>
</dbReference>
<dbReference type="NCBIfam" id="TIGR00317">
    <property type="entry name" value="cobS"/>
    <property type="match status" value="1"/>
</dbReference>
<dbReference type="PANTHER" id="PTHR34148:SF1">
    <property type="entry name" value="ADENOSYLCOBINAMIDE-GDP RIBAZOLETRANSFERASE"/>
    <property type="match status" value="1"/>
</dbReference>
<evidence type="ECO:0000256" key="2">
    <source>
        <dbReference type="ARBA" id="ARBA00004651"/>
    </source>
</evidence>
<comment type="catalytic activity">
    <reaction evidence="18 19">
        <text>alpha-ribazole 5'-phosphate + adenosylcob(III)inamide-GDP = adenosylcob(III)alamin 5'-phosphate + GMP + H(+)</text>
        <dbReference type="Rhea" id="RHEA:23560"/>
        <dbReference type="ChEBI" id="CHEBI:15378"/>
        <dbReference type="ChEBI" id="CHEBI:57918"/>
        <dbReference type="ChEBI" id="CHEBI:58115"/>
        <dbReference type="ChEBI" id="CHEBI:60487"/>
        <dbReference type="ChEBI" id="CHEBI:60493"/>
        <dbReference type="EC" id="2.7.8.26"/>
    </reaction>
</comment>
<dbReference type="HAMAP" id="MF_00719">
    <property type="entry name" value="CobS"/>
    <property type="match status" value="1"/>
</dbReference>
<dbReference type="PANTHER" id="PTHR34148">
    <property type="entry name" value="ADENOSYLCOBINAMIDE-GDP RIBAZOLETRANSFERASE"/>
    <property type="match status" value="1"/>
</dbReference>
<evidence type="ECO:0000256" key="19">
    <source>
        <dbReference type="HAMAP-Rule" id="MF_00719"/>
    </source>
</evidence>
<evidence type="ECO:0000256" key="6">
    <source>
        <dbReference type="ARBA" id="ARBA00015850"/>
    </source>
</evidence>
<dbReference type="EMBL" id="VXLD01000005">
    <property type="protein sequence ID" value="KAB1855049.1"/>
    <property type="molecule type" value="Genomic_DNA"/>
</dbReference>
<feature type="transmembrane region" description="Helical" evidence="19">
    <location>
        <begin position="31"/>
        <end position="51"/>
    </location>
</feature>
<evidence type="ECO:0000256" key="7">
    <source>
        <dbReference type="ARBA" id="ARBA00022475"/>
    </source>
</evidence>
<evidence type="ECO:0000256" key="1">
    <source>
        <dbReference type="ARBA" id="ARBA00001946"/>
    </source>
</evidence>
<comment type="caution">
    <text evidence="20">The sequence shown here is derived from an EMBL/GenBank/DDBJ whole genome shotgun (WGS) entry which is preliminary data.</text>
</comment>
<protein>
    <recommendedName>
        <fullName evidence="6 19">Adenosylcobinamide-GDP ribazoletransferase</fullName>
        <ecNumber evidence="5 19">2.7.8.26</ecNumber>
    </recommendedName>
    <alternativeName>
        <fullName evidence="16 19">Cobalamin synthase</fullName>
    </alternativeName>
    <alternativeName>
        <fullName evidence="15 19">Cobalamin-5'-phosphate synthase</fullName>
    </alternativeName>
</protein>
<dbReference type="GO" id="GO:0009236">
    <property type="term" value="P:cobalamin biosynthetic process"/>
    <property type="evidence" value="ECO:0007669"/>
    <property type="project" value="UniProtKB-UniRule"/>
</dbReference>
<comment type="subcellular location">
    <subcellularLocation>
        <location evidence="2 19">Cell membrane</location>
        <topology evidence="2 19">Multi-pass membrane protein</topology>
    </subcellularLocation>
</comment>
<name>A0A5N4WH91_9GAMM</name>
<comment type="catalytic activity">
    <reaction evidence="17 19">
        <text>alpha-ribazole + adenosylcob(III)inamide-GDP = adenosylcob(III)alamin + GMP + H(+)</text>
        <dbReference type="Rhea" id="RHEA:16049"/>
        <dbReference type="ChEBI" id="CHEBI:10329"/>
        <dbReference type="ChEBI" id="CHEBI:15378"/>
        <dbReference type="ChEBI" id="CHEBI:18408"/>
        <dbReference type="ChEBI" id="CHEBI:58115"/>
        <dbReference type="ChEBI" id="CHEBI:60487"/>
        <dbReference type="EC" id="2.7.8.26"/>
    </reaction>
</comment>
<organism evidence="20 21">
    <name type="scientific">Acinetobacter tandoii</name>
    <dbReference type="NCBI Taxonomy" id="202954"/>
    <lineage>
        <taxon>Bacteria</taxon>
        <taxon>Pseudomonadati</taxon>
        <taxon>Pseudomonadota</taxon>
        <taxon>Gammaproteobacteria</taxon>
        <taxon>Moraxellales</taxon>
        <taxon>Moraxellaceae</taxon>
        <taxon>Acinetobacter</taxon>
    </lineage>
</organism>
<evidence type="ECO:0000256" key="14">
    <source>
        <dbReference type="ARBA" id="ARBA00025228"/>
    </source>
</evidence>
<dbReference type="RefSeq" id="WP_151504619.1">
    <property type="nucleotide sequence ID" value="NZ_VXLD01000005.1"/>
</dbReference>
<comment type="cofactor">
    <cofactor evidence="1 19">
        <name>Mg(2+)</name>
        <dbReference type="ChEBI" id="CHEBI:18420"/>
    </cofactor>
</comment>
<sequence>MTPFLIALQFLTTLRIQLKEMPTPRQNANSILFYPVVGLIIGLILYAVALLLSGLPTVLLSSLILVLWIWLTGGLHLDGLADTADAWVGGFGDKERTLKIMKDPSCGPIGVLSLIIVCVLKWAALYVLLEEKAALALLLFPVLGRTIPLPLFVSTPYVRSNGLGSSIAAHLPKRRVYWVIGLSLSLVMYFLGLGLLTALAWVLTFIHLRTKFLQRLGGITGDTIGASIELSETVCLLAFVIGLSYLPIDTLF</sequence>
<feature type="transmembrane region" description="Helical" evidence="19">
    <location>
        <begin position="224"/>
        <end position="246"/>
    </location>
</feature>
<keyword evidence="13 19" id="KW-0472">Membrane</keyword>
<keyword evidence="7 19" id="KW-1003">Cell membrane</keyword>
<keyword evidence="10 19" id="KW-0812">Transmembrane</keyword>
<evidence type="ECO:0000256" key="16">
    <source>
        <dbReference type="ARBA" id="ARBA00032853"/>
    </source>
</evidence>
<dbReference type="NCBIfam" id="NF001278">
    <property type="entry name" value="PRK00235.1-5"/>
    <property type="match status" value="1"/>
</dbReference>
<feature type="transmembrane region" description="Helical" evidence="19">
    <location>
        <begin position="136"/>
        <end position="157"/>
    </location>
</feature>
<comment type="similarity">
    <text evidence="4 19">Belongs to the CobS family.</text>
</comment>
<dbReference type="GO" id="GO:0005886">
    <property type="term" value="C:plasma membrane"/>
    <property type="evidence" value="ECO:0007669"/>
    <property type="project" value="UniProtKB-SubCell"/>
</dbReference>
<evidence type="ECO:0000256" key="18">
    <source>
        <dbReference type="ARBA" id="ARBA00049504"/>
    </source>
</evidence>
<feature type="transmembrane region" description="Helical" evidence="19">
    <location>
        <begin position="177"/>
        <end position="203"/>
    </location>
</feature>
<dbReference type="GO" id="GO:0051073">
    <property type="term" value="F:adenosylcobinamide-GDP ribazoletransferase activity"/>
    <property type="evidence" value="ECO:0007669"/>
    <property type="project" value="UniProtKB-UniRule"/>
</dbReference>
<dbReference type="Pfam" id="PF02654">
    <property type="entry name" value="CobS"/>
    <property type="match status" value="1"/>
</dbReference>
<reference evidence="20 21" key="1">
    <citation type="submission" date="2019-09" db="EMBL/GenBank/DDBJ databases">
        <title>Draft genome sequence of Acinetobacter tandoii W4-4-4 isolated from environmental water sample.</title>
        <authorList>
            <person name="Wee S.K."/>
            <person name="Yan B."/>
            <person name="Mustaffa S.B."/>
            <person name="Yap E.P.H."/>
        </authorList>
    </citation>
    <scope>NUCLEOTIDE SEQUENCE [LARGE SCALE GENOMIC DNA]</scope>
    <source>
        <strain evidence="20 21">W4-4-4</strain>
    </source>
</reference>
<evidence type="ECO:0000256" key="17">
    <source>
        <dbReference type="ARBA" id="ARBA00048623"/>
    </source>
</evidence>
<keyword evidence="12 19" id="KW-1133">Transmembrane helix</keyword>